<comment type="caution">
    <text evidence="1">The sequence shown here is derived from an EMBL/GenBank/DDBJ whole genome shotgun (WGS) entry which is preliminary data.</text>
</comment>
<dbReference type="Proteomes" id="UP000886998">
    <property type="component" value="Unassembled WGS sequence"/>
</dbReference>
<organism evidence="1 2">
    <name type="scientific">Trichonephila inaurata madagascariensis</name>
    <dbReference type="NCBI Taxonomy" id="2747483"/>
    <lineage>
        <taxon>Eukaryota</taxon>
        <taxon>Metazoa</taxon>
        <taxon>Ecdysozoa</taxon>
        <taxon>Arthropoda</taxon>
        <taxon>Chelicerata</taxon>
        <taxon>Arachnida</taxon>
        <taxon>Araneae</taxon>
        <taxon>Araneomorphae</taxon>
        <taxon>Entelegynae</taxon>
        <taxon>Araneoidea</taxon>
        <taxon>Nephilidae</taxon>
        <taxon>Trichonephila</taxon>
        <taxon>Trichonephila inaurata</taxon>
    </lineage>
</organism>
<name>A0A8X6WRQ2_9ARAC</name>
<proteinExistence type="predicted"/>
<dbReference type="AlphaFoldDB" id="A0A8X6WRQ2"/>
<accession>A0A8X6WRQ2</accession>
<evidence type="ECO:0000313" key="2">
    <source>
        <dbReference type="Proteomes" id="UP000886998"/>
    </source>
</evidence>
<keyword evidence="2" id="KW-1185">Reference proteome</keyword>
<protein>
    <submittedName>
        <fullName evidence="1">Uncharacterized protein</fullName>
    </submittedName>
</protein>
<evidence type="ECO:0000313" key="1">
    <source>
        <dbReference type="EMBL" id="GFY40074.1"/>
    </source>
</evidence>
<reference evidence="1" key="1">
    <citation type="submission" date="2020-08" db="EMBL/GenBank/DDBJ databases">
        <title>Multicomponent nature underlies the extraordinary mechanical properties of spider dragline silk.</title>
        <authorList>
            <person name="Kono N."/>
            <person name="Nakamura H."/>
            <person name="Mori M."/>
            <person name="Yoshida Y."/>
            <person name="Ohtoshi R."/>
            <person name="Malay A.D."/>
            <person name="Moran D.A.P."/>
            <person name="Tomita M."/>
            <person name="Numata K."/>
            <person name="Arakawa K."/>
        </authorList>
    </citation>
    <scope>NUCLEOTIDE SEQUENCE</scope>
</reference>
<sequence length="94" mass="11013">MPNEACLTSRPLTHPSPDPSEVRVLLLDISYVESHIQMEHPSTIPRLPFAELGTFNQAKVFWKRWVLRLSTSNTEKHPNYINIKELIYKLEIVW</sequence>
<gene>
    <name evidence="1" type="ORF">TNIN_232671</name>
</gene>
<dbReference type="EMBL" id="BMAV01001650">
    <property type="protein sequence ID" value="GFY40074.1"/>
    <property type="molecule type" value="Genomic_DNA"/>
</dbReference>